<comment type="subcellular location">
    <subcellularLocation>
        <location evidence="1">Cytoplasm</location>
    </subcellularLocation>
</comment>
<dbReference type="SUPFAM" id="SSF52058">
    <property type="entry name" value="L domain-like"/>
    <property type="match status" value="1"/>
</dbReference>
<dbReference type="FunFam" id="3.80.10.10:FF:000801">
    <property type="entry name" value="Outer arm dynein light chain 1"/>
    <property type="match status" value="1"/>
</dbReference>
<dbReference type="EMBL" id="JABCRI010000023">
    <property type="protein sequence ID" value="KAF8378601.1"/>
    <property type="molecule type" value="Genomic_DNA"/>
</dbReference>
<dbReference type="GO" id="GO:0005737">
    <property type="term" value="C:cytoplasm"/>
    <property type="evidence" value="ECO:0007669"/>
    <property type="project" value="UniProtKB-SubCell"/>
</dbReference>
<dbReference type="PANTHER" id="PTHR15454:SF69">
    <property type="entry name" value="SERINE_THREONINE-PROTEIN KINASE 11-INTERACTING PROTEIN"/>
    <property type="match status" value="1"/>
</dbReference>
<keyword evidence="3" id="KW-0433">Leucine-rich repeat</keyword>
<sequence length="1134" mass="128020">MFSTRNPNMESKCLQKQAINFKRMAIVTGDRYLDFLVKFVEKQAGPLLEGSLVLKLNPVGLHYVQSRLEALQELEGLLAGAPVDYLRAYISDLGDHRALEQLRRILRLLTSLKVVSVFPPPSRDLTPLSLLPFGRLKVLELRGCDLSTSGARGLLELRHTLEKIICHNSTDALRHVFASRIADIKDCPVWNWLSFVSCACNGLVLMDESLQLLPVVETLDLSRNRFAKVDNLRKCTKLRHLDLGFNHLRTIASFSEVSCPIVKLVLRNNPLTTLRGIENLKSVEGLDLSYNIISNFSELEILASLPSLQSLWLEGNPICCARWYRAQVFSFFTHPEKLKLDEKVISTRETWKRQIILASRQKRPAGFGFYSPVRDDPEGEGSFNMKRMLVLLQKKLSRLACIENEEHRRYISSESVDQESMSCDSEIRSREDNVISDGEAEIVGLMNRVEFMKKERSVHWLREFKEWMDHTSENMVDNGKFNGPILSPGTENYMKNKKSQKHLEESSKYVSDSVQASGDESSTNMLESENSFADTSIGFHAHQYFDSMGEAASGPSLVDSGGEAVRILKFGGMDLKQEQRKAYLHEEVNYLPVKANDSLLDTLPVQGGDKTDSKVNITPLAVIDEIMESHSSSACPGSPPHYQEDILHRRHNLEEEFMQLSAESFSVASSDSDTSYSEDDFCKFGTSLLDVDQLLSEESLTGSLDEHSDTLIFDDDYYGKGYEDPDIRKNNRSWLDFSADRASSTMQLLKPDHAQQLCSDGVPAGAVAGDIDHIMNEEADCLDKRKCRRKPKRRVISLSEANYVVPNTELLSEKLNGIPDVCKSQMEDGPGNQIIGRSEFQKSHDVSDMKHTWINSIRTPPVDGPGRPLFRTKCASFETDEFIKNYFHSKVADSRAYETCLQYMRCHCILEQESGYGEREVAIILSSEKKLYTLLIDVSSDGSETISRIMGCHRLEDVREIVVGFGVQILSLEQVQVELFEKHICGGLRMNIFQYSMLLFWRSIGEEEFWLSRSLFVIEGHMLICIEDLMQFSSLKVDDASSSSYFLLDSCCFISDISEMIIEANESGSVTLILDHVTSEFCSSAELGKEKVAPGSLTWKFKWVSEETLLKFVAVLKALHAGTTMSPLAVRYIS</sequence>
<dbReference type="InterPro" id="IPR001611">
    <property type="entry name" value="Leu-rich_rpt"/>
</dbReference>
<dbReference type="Gene3D" id="3.80.10.10">
    <property type="entry name" value="Ribonuclease Inhibitor"/>
    <property type="match status" value="1"/>
</dbReference>
<evidence type="ECO:0000256" key="4">
    <source>
        <dbReference type="ARBA" id="ARBA00022737"/>
    </source>
</evidence>
<accession>A0A834YES6</accession>
<reference evidence="5 6" key="1">
    <citation type="submission" date="2020-04" db="EMBL/GenBank/DDBJ databases">
        <title>Plant Genome Project.</title>
        <authorList>
            <person name="Zhang R.-G."/>
        </authorList>
    </citation>
    <scope>NUCLEOTIDE SEQUENCE [LARGE SCALE GENOMIC DNA]</scope>
    <source>
        <strain evidence="5">YNK0</strain>
        <tissue evidence="5">Leaf</tissue>
    </source>
</reference>
<keyword evidence="4" id="KW-0677">Repeat</keyword>
<evidence type="ECO:0000313" key="6">
    <source>
        <dbReference type="Proteomes" id="UP000655225"/>
    </source>
</evidence>
<dbReference type="FunFam" id="3.80.10.10:FF:000502">
    <property type="entry name" value="Predicted protein"/>
    <property type="match status" value="1"/>
</dbReference>
<dbReference type="PROSITE" id="PS51450">
    <property type="entry name" value="LRR"/>
    <property type="match status" value="2"/>
</dbReference>
<evidence type="ECO:0000256" key="3">
    <source>
        <dbReference type="ARBA" id="ARBA00022614"/>
    </source>
</evidence>
<dbReference type="OMA" id="TNISMFH"/>
<protein>
    <recommendedName>
        <fullName evidence="7">Serine/threonine-protein kinase 11-interacting protein</fullName>
    </recommendedName>
</protein>
<name>A0A834YES6_TETSI</name>
<evidence type="ECO:0000256" key="2">
    <source>
        <dbReference type="ARBA" id="ARBA00022490"/>
    </source>
</evidence>
<dbReference type="AlphaFoldDB" id="A0A834YES6"/>
<evidence type="ECO:0000256" key="1">
    <source>
        <dbReference type="ARBA" id="ARBA00004496"/>
    </source>
</evidence>
<dbReference type="PANTHER" id="PTHR15454">
    <property type="entry name" value="NISCHARIN RELATED"/>
    <property type="match status" value="1"/>
</dbReference>
<comment type="caution">
    <text evidence="5">The sequence shown here is derived from an EMBL/GenBank/DDBJ whole genome shotgun (WGS) entry which is preliminary data.</text>
</comment>
<evidence type="ECO:0000313" key="5">
    <source>
        <dbReference type="EMBL" id="KAF8378601.1"/>
    </source>
</evidence>
<organism evidence="5 6">
    <name type="scientific">Tetracentron sinense</name>
    <name type="common">Spur-leaf</name>
    <dbReference type="NCBI Taxonomy" id="13715"/>
    <lineage>
        <taxon>Eukaryota</taxon>
        <taxon>Viridiplantae</taxon>
        <taxon>Streptophyta</taxon>
        <taxon>Embryophyta</taxon>
        <taxon>Tracheophyta</taxon>
        <taxon>Spermatophyta</taxon>
        <taxon>Magnoliopsida</taxon>
        <taxon>Trochodendrales</taxon>
        <taxon>Trochodendraceae</taxon>
        <taxon>Tetracentron</taxon>
    </lineage>
</organism>
<dbReference type="Pfam" id="PF12799">
    <property type="entry name" value="LRR_4"/>
    <property type="match status" value="1"/>
</dbReference>
<evidence type="ECO:0008006" key="7">
    <source>
        <dbReference type="Google" id="ProtNLM"/>
    </source>
</evidence>
<proteinExistence type="predicted"/>
<dbReference type="InterPro" id="IPR032675">
    <property type="entry name" value="LRR_dom_sf"/>
</dbReference>
<keyword evidence="2" id="KW-0963">Cytoplasm</keyword>
<keyword evidence="6" id="KW-1185">Reference proteome</keyword>
<dbReference type="InterPro" id="IPR025875">
    <property type="entry name" value="Leu-rich_rpt_4"/>
</dbReference>
<gene>
    <name evidence="5" type="ORF">HHK36_029949</name>
</gene>
<dbReference type="OrthoDB" id="7451790at2759"/>
<dbReference type="Proteomes" id="UP000655225">
    <property type="component" value="Unassembled WGS sequence"/>
</dbReference>